<evidence type="ECO:0000256" key="1">
    <source>
        <dbReference type="SAM" id="MobiDB-lite"/>
    </source>
</evidence>
<reference evidence="2" key="1">
    <citation type="submission" date="2022-07" db="EMBL/GenBank/DDBJ databases">
        <title>Draft genome sequence of Zalerion maritima ATCC 34329, a (micro)plastics degrading marine fungus.</title>
        <authorList>
            <person name="Paco A."/>
            <person name="Goncalves M.F.M."/>
            <person name="Rocha-Santos T.A.P."/>
            <person name="Alves A."/>
        </authorList>
    </citation>
    <scope>NUCLEOTIDE SEQUENCE</scope>
    <source>
        <strain evidence="2">ATCC 34329</strain>
    </source>
</reference>
<organism evidence="2 3">
    <name type="scientific">Zalerion maritima</name>
    <dbReference type="NCBI Taxonomy" id="339359"/>
    <lineage>
        <taxon>Eukaryota</taxon>
        <taxon>Fungi</taxon>
        <taxon>Dikarya</taxon>
        <taxon>Ascomycota</taxon>
        <taxon>Pezizomycotina</taxon>
        <taxon>Sordariomycetes</taxon>
        <taxon>Lulworthiomycetidae</taxon>
        <taxon>Lulworthiales</taxon>
        <taxon>Lulworthiaceae</taxon>
        <taxon>Zalerion</taxon>
    </lineage>
</organism>
<keyword evidence="3" id="KW-1185">Reference proteome</keyword>
<dbReference type="Proteomes" id="UP001201980">
    <property type="component" value="Unassembled WGS sequence"/>
</dbReference>
<feature type="compositionally biased region" description="Polar residues" evidence="1">
    <location>
        <begin position="11"/>
        <end position="28"/>
    </location>
</feature>
<name>A0AAD5WMY5_9PEZI</name>
<gene>
    <name evidence="2" type="ORF">MKZ38_007390</name>
</gene>
<dbReference type="EMBL" id="JAKWBI020000475">
    <property type="protein sequence ID" value="KAJ2894592.1"/>
    <property type="molecule type" value="Genomic_DNA"/>
</dbReference>
<feature type="region of interest" description="Disordered" evidence="1">
    <location>
        <begin position="250"/>
        <end position="307"/>
    </location>
</feature>
<protein>
    <submittedName>
        <fullName evidence="2">Uncharacterized protein</fullName>
    </submittedName>
</protein>
<dbReference type="AlphaFoldDB" id="A0AAD5WMY5"/>
<feature type="region of interest" description="Disordered" evidence="1">
    <location>
        <begin position="1"/>
        <end position="28"/>
    </location>
</feature>
<comment type="caution">
    <text evidence="2">The sequence shown here is derived from an EMBL/GenBank/DDBJ whole genome shotgun (WGS) entry which is preliminary data.</text>
</comment>
<accession>A0AAD5WMY5</accession>
<evidence type="ECO:0000313" key="3">
    <source>
        <dbReference type="Proteomes" id="UP001201980"/>
    </source>
</evidence>
<evidence type="ECO:0000313" key="2">
    <source>
        <dbReference type="EMBL" id="KAJ2894592.1"/>
    </source>
</evidence>
<sequence length="307" mass="34249">MGDADRDMSHTLGSNSPPQPALTDSHTEVQSDPAYMPLIYLTFDDWRSTVPRSVLGGLSVEQQYESYQRLIMLLTRLSSREMPEGSPITFPKYAIVPQSGRPVDVVKATEDFVDAQDLRHDLRLAESRLERRERELPDSKEVDEECATIMELKKQLEAAHRHFECQGLGRTVLLREFTIMKEWSEVLGDAMRSGKLLQGFASQEEMAGVLKRVDMNIISRESQLVKSGILPLVEAPQTAKRLAANILTSADTSSAQSRNKDPANSRAQTSSPENRLHSPKRSSHASGGFDEDANESAPPSKKRRTDS</sequence>
<proteinExistence type="predicted"/>